<accession>A0A0L0NZJ8</accession>
<evidence type="ECO:0000313" key="2">
    <source>
        <dbReference type="EMBL" id="KND99458.1"/>
    </source>
</evidence>
<proteinExistence type="predicted"/>
<evidence type="ECO:0000256" key="1">
    <source>
        <dbReference type="SAM" id="Phobius"/>
    </source>
</evidence>
<dbReference type="VEuPathDB" id="FungiDB:QG37_03595"/>
<dbReference type="EMBL" id="LGST01000023">
    <property type="protein sequence ID" value="KND99458.1"/>
    <property type="molecule type" value="Genomic_DNA"/>
</dbReference>
<keyword evidence="1" id="KW-1133">Transmembrane helix</keyword>
<comment type="caution">
    <text evidence="2">The sequence shown here is derived from an EMBL/GenBank/DDBJ whole genome shotgun (WGS) entry which is preliminary data.</text>
</comment>
<dbReference type="AlphaFoldDB" id="A0A0L0NZJ8"/>
<protein>
    <submittedName>
        <fullName evidence="2">Uncharacterized protein</fullName>
    </submittedName>
</protein>
<gene>
    <name evidence="2" type="ORF">QG37_03595</name>
</gene>
<feature type="transmembrane region" description="Helical" evidence="1">
    <location>
        <begin position="20"/>
        <end position="37"/>
    </location>
</feature>
<organism evidence="2 3">
    <name type="scientific">Candidozyma auris</name>
    <name type="common">Yeast</name>
    <name type="synonym">Candida auris</name>
    <dbReference type="NCBI Taxonomy" id="498019"/>
    <lineage>
        <taxon>Eukaryota</taxon>
        <taxon>Fungi</taxon>
        <taxon>Dikarya</taxon>
        <taxon>Ascomycota</taxon>
        <taxon>Saccharomycotina</taxon>
        <taxon>Pichiomycetes</taxon>
        <taxon>Metschnikowiaceae</taxon>
        <taxon>Candidozyma</taxon>
    </lineage>
</organism>
<reference evidence="3" key="1">
    <citation type="journal article" date="2015" name="BMC Genomics">
        <title>Draft genome of a commonly misdiagnosed multidrug resistant pathogen Candida auris.</title>
        <authorList>
            <person name="Chatterjee S."/>
            <person name="Alampalli S.V."/>
            <person name="Nageshan R.K."/>
            <person name="Chettiar S.T."/>
            <person name="Joshi S."/>
            <person name="Tatu U.S."/>
        </authorList>
    </citation>
    <scope>NUCLEOTIDE SEQUENCE [LARGE SCALE GENOMIC DNA]</scope>
    <source>
        <strain evidence="3">6684</strain>
    </source>
</reference>
<keyword evidence="1" id="KW-0472">Membrane</keyword>
<keyword evidence="1" id="KW-0812">Transmembrane</keyword>
<evidence type="ECO:0000313" key="3">
    <source>
        <dbReference type="Proteomes" id="UP000037122"/>
    </source>
</evidence>
<dbReference type="Proteomes" id="UP000037122">
    <property type="component" value="Unassembled WGS sequence"/>
</dbReference>
<name>A0A0L0NZJ8_CANAR</name>
<sequence>MLWIVEDVFDEVLGFSKRKILFFTFSLAAVDLGHITITTHTLPYMQAEHGNLGYHLTAVVPSTVSGRLLPLEIVSDFTP</sequence>